<keyword evidence="5 9" id="KW-0732">Signal</keyword>
<dbReference type="PANTHER" id="PTHR34933">
    <property type="entry name" value="FLAGELLAR L-RING PROTEIN"/>
    <property type="match status" value="1"/>
</dbReference>
<evidence type="ECO:0000256" key="6">
    <source>
        <dbReference type="ARBA" id="ARBA00023136"/>
    </source>
</evidence>
<comment type="function">
    <text evidence="1">Assembles around the rod to form the L-ring and probably protects the motor/basal body from shearing forces during rotation.</text>
</comment>
<evidence type="ECO:0000256" key="2">
    <source>
        <dbReference type="ARBA" id="ARBA00004117"/>
    </source>
</evidence>
<accession>A0A9X2JIC9</accession>
<keyword evidence="10" id="KW-0282">Flagellum</keyword>
<comment type="similarity">
    <text evidence="4">Belongs to the FlgH family.</text>
</comment>
<dbReference type="AlphaFoldDB" id="A0A9X2JIC9"/>
<dbReference type="RefSeq" id="WP_252851874.1">
    <property type="nucleotide sequence ID" value="NZ_JAMXLR010000026.1"/>
</dbReference>
<evidence type="ECO:0000256" key="3">
    <source>
        <dbReference type="ARBA" id="ARBA00004442"/>
    </source>
</evidence>
<dbReference type="PANTHER" id="PTHR34933:SF1">
    <property type="entry name" value="FLAGELLAR L-RING PROTEIN"/>
    <property type="match status" value="1"/>
</dbReference>
<keyword evidence="11" id="KW-1185">Reference proteome</keyword>
<feature type="signal peptide" evidence="9">
    <location>
        <begin position="1"/>
        <end position="26"/>
    </location>
</feature>
<evidence type="ECO:0000256" key="1">
    <source>
        <dbReference type="ARBA" id="ARBA00002591"/>
    </source>
</evidence>
<evidence type="ECO:0000313" key="10">
    <source>
        <dbReference type="EMBL" id="MCO6043769.1"/>
    </source>
</evidence>
<dbReference type="GO" id="GO:0071973">
    <property type="term" value="P:bacterial-type flagellum-dependent cell motility"/>
    <property type="evidence" value="ECO:0007669"/>
    <property type="project" value="InterPro"/>
</dbReference>
<evidence type="ECO:0000313" key="11">
    <source>
        <dbReference type="Proteomes" id="UP001155241"/>
    </source>
</evidence>
<keyword evidence="10" id="KW-0966">Cell projection</keyword>
<evidence type="ECO:0000256" key="8">
    <source>
        <dbReference type="ARBA" id="ARBA00023237"/>
    </source>
</evidence>
<name>A0A9X2JIC9_9BACT</name>
<comment type="subcellular location">
    <subcellularLocation>
        <location evidence="2">Bacterial flagellum basal body</location>
    </subcellularLocation>
    <subcellularLocation>
        <location evidence="3">Cell outer membrane</location>
    </subcellularLocation>
</comment>
<dbReference type="EMBL" id="JAMXLR010000026">
    <property type="protein sequence ID" value="MCO6043769.1"/>
    <property type="molecule type" value="Genomic_DNA"/>
</dbReference>
<dbReference type="GO" id="GO:0003774">
    <property type="term" value="F:cytoskeletal motor activity"/>
    <property type="evidence" value="ECO:0007669"/>
    <property type="project" value="InterPro"/>
</dbReference>
<reference evidence="10" key="1">
    <citation type="submission" date="2022-06" db="EMBL/GenBank/DDBJ databases">
        <title>Aeoliella straminimaris, a novel planctomycete from sediments.</title>
        <authorList>
            <person name="Vitorino I.R."/>
            <person name="Lage O.M."/>
        </authorList>
    </citation>
    <scope>NUCLEOTIDE SEQUENCE</scope>
    <source>
        <strain evidence="10">ICT_H6.2</strain>
    </source>
</reference>
<proteinExistence type="inferred from homology"/>
<dbReference type="GO" id="GO:0009427">
    <property type="term" value="C:bacterial-type flagellum basal body, distal rod, L ring"/>
    <property type="evidence" value="ECO:0007669"/>
    <property type="project" value="InterPro"/>
</dbReference>
<evidence type="ECO:0000256" key="9">
    <source>
        <dbReference type="SAM" id="SignalP"/>
    </source>
</evidence>
<dbReference type="Pfam" id="PF02107">
    <property type="entry name" value="FlgH"/>
    <property type="match status" value="1"/>
</dbReference>
<evidence type="ECO:0000256" key="4">
    <source>
        <dbReference type="ARBA" id="ARBA00006929"/>
    </source>
</evidence>
<gene>
    <name evidence="10" type="ORF">NG895_07605</name>
</gene>
<sequence>MMNYFTPRHLTLFAAMLMLSVAMASAQEGSLMAQPQQADNGDLLPSGPLTLDQTSFLFRPVPPEAQREVRPNDKIIVIVDYRTAMYSDGTTRSRKTSNFNAALLDWIGFDGRDIFAAPQSRGDPTIAGQLNSQTRAQTELELEDSLTFKIAATVVDIRPNGDLVIEAHRQVRNNEEVWMQSLRGVVARQFVNPDRTVRSDAIAELAIDKREMGQVRDGTNRGWLNKCWGKWKPF</sequence>
<dbReference type="GO" id="GO:0009279">
    <property type="term" value="C:cell outer membrane"/>
    <property type="evidence" value="ECO:0007669"/>
    <property type="project" value="UniProtKB-SubCell"/>
</dbReference>
<keyword evidence="8" id="KW-0998">Cell outer membrane</keyword>
<dbReference type="Proteomes" id="UP001155241">
    <property type="component" value="Unassembled WGS sequence"/>
</dbReference>
<comment type="caution">
    <text evidence="10">The sequence shown here is derived from an EMBL/GenBank/DDBJ whole genome shotgun (WGS) entry which is preliminary data.</text>
</comment>
<evidence type="ECO:0000256" key="5">
    <source>
        <dbReference type="ARBA" id="ARBA00022729"/>
    </source>
</evidence>
<keyword evidence="6" id="KW-0472">Membrane</keyword>
<protein>
    <submittedName>
        <fullName evidence="10">Flagellar basal body L-ring protein FlgH</fullName>
    </submittedName>
</protein>
<feature type="chain" id="PRO_5040878394" evidence="9">
    <location>
        <begin position="27"/>
        <end position="234"/>
    </location>
</feature>
<dbReference type="InterPro" id="IPR000527">
    <property type="entry name" value="Flag_Lring"/>
</dbReference>
<evidence type="ECO:0000256" key="7">
    <source>
        <dbReference type="ARBA" id="ARBA00023143"/>
    </source>
</evidence>
<keyword evidence="7" id="KW-0975">Bacterial flagellum</keyword>
<keyword evidence="10" id="KW-0969">Cilium</keyword>
<organism evidence="10 11">
    <name type="scientific">Aeoliella straminimaris</name>
    <dbReference type="NCBI Taxonomy" id="2954799"/>
    <lineage>
        <taxon>Bacteria</taxon>
        <taxon>Pseudomonadati</taxon>
        <taxon>Planctomycetota</taxon>
        <taxon>Planctomycetia</taxon>
        <taxon>Pirellulales</taxon>
        <taxon>Lacipirellulaceae</taxon>
        <taxon>Aeoliella</taxon>
    </lineage>
</organism>